<evidence type="ECO:0000256" key="1">
    <source>
        <dbReference type="SAM" id="MobiDB-lite"/>
    </source>
</evidence>
<evidence type="ECO:0000313" key="3">
    <source>
        <dbReference type="EMBL" id="CAD8594615.1"/>
    </source>
</evidence>
<protein>
    <recommendedName>
        <fullName evidence="2">RAMA domain-containing protein</fullName>
    </recommendedName>
</protein>
<dbReference type="EMBL" id="HBEV01015460">
    <property type="protein sequence ID" value="CAD8594615.1"/>
    <property type="molecule type" value="Transcribed_RNA"/>
</dbReference>
<feature type="region of interest" description="Disordered" evidence="1">
    <location>
        <begin position="129"/>
        <end position="169"/>
    </location>
</feature>
<dbReference type="Pfam" id="PF18755">
    <property type="entry name" value="RAMA"/>
    <property type="match status" value="1"/>
</dbReference>
<sequence>MVQTGGVKAEGGQQEILLPPPLKDIQFYGSLTPDTAQPYLAISGIGDCKGCWIGALPVPPEEPEESDEEDYAAAAQVHKTPQELEHDVWRIREERREIATEMARLWREDPEQWLLKSKILWAQRHEARHGQGRSEVPTAKSLSGRGNIRPSSDKNTRASGGKILSGLPNRPGRSAVSLKMLVESGHMRAGPDALWISYLGKTWSAELDAEGVIKFEGKEYTSPSAWAIFCKRIANPGKKADDGWKSVRYGDADGPTLDQLKHAYLGGHAVTHAVSGVPSEPTRVLPPRKKRPARDMGEGGESEGGGTPSAISAGDEPSASKRLRLAGTDSGADTPGTEFGAATPADSAGGDE</sequence>
<gene>
    <name evidence="3" type="ORF">MSP1404_LOCUS12020</name>
</gene>
<feature type="region of interest" description="Disordered" evidence="1">
    <location>
        <begin position="273"/>
        <end position="352"/>
    </location>
</feature>
<reference evidence="3" key="1">
    <citation type="submission" date="2021-01" db="EMBL/GenBank/DDBJ databases">
        <authorList>
            <person name="Corre E."/>
            <person name="Pelletier E."/>
            <person name="Niang G."/>
            <person name="Scheremetjew M."/>
            <person name="Finn R."/>
            <person name="Kale V."/>
            <person name="Holt S."/>
            <person name="Cochrane G."/>
            <person name="Meng A."/>
            <person name="Brown T."/>
            <person name="Cohen L."/>
        </authorList>
    </citation>
    <scope>NUCLEOTIDE SEQUENCE</scope>
    <source>
        <strain evidence="3">CCMP494</strain>
    </source>
</reference>
<dbReference type="AlphaFoldDB" id="A0A7S0KZ66"/>
<feature type="domain" description="RAMA" evidence="2">
    <location>
        <begin position="165"/>
        <end position="265"/>
    </location>
</feature>
<evidence type="ECO:0000259" key="2">
    <source>
        <dbReference type="Pfam" id="PF18755"/>
    </source>
</evidence>
<accession>A0A7S0KZ66</accession>
<proteinExistence type="predicted"/>
<name>A0A7S0KZ66_MICPS</name>
<organism evidence="3">
    <name type="scientific">Micromonas pusilla</name>
    <name type="common">Picoplanktonic green alga</name>
    <name type="synonym">Chromulina pusilla</name>
    <dbReference type="NCBI Taxonomy" id="38833"/>
    <lineage>
        <taxon>Eukaryota</taxon>
        <taxon>Viridiplantae</taxon>
        <taxon>Chlorophyta</taxon>
        <taxon>Mamiellophyceae</taxon>
        <taxon>Mamiellales</taxon>
        <taxon>Mamiellaceae</taxon>
        <taxon>Micromonas</taxon>
    </lineage>
</organism>
<dbReference type="InterPro" id="IPR040843">
    <property type="entry name" value="RAMA"/>
</dbReference>